<dbReference type="EMBL" id="FQUU01000005">
    <property type="protein sequence ID" value="SHE98062.1"/>
    <property type="molecule type" value="Genomic_DNA"/>
</dbReference>
<feature type="chain" id="PRO_5013336319" evidence="2">
    <location>
        <begin position="24"/>
        <end position="63"/>
    </location>
</feature>
<feature type="signal peptide" evidence="2">
    <location>
        <begin position="1"/>
        <end position="23"/>
    </location>
</feature>
<reference evidence="3 4" key="1">
    <citation type="submission" date="2016-11" db="EMBL/GenBank/DDBJ databases">
        <authorList>
            <person name="Jaros S."/>
            <person name="Januszkiewicz K."/>
            <person name="Wedrychowicz H."/>
        </authorList>
    </citation>
    <scope>NUCLEOTIDE SEQUENCE [LARGE SCALE GENOMIC DNA]</scope>
    <source>
        <strain evidence="3 4">DSM 18119</strain>
    </source>
</reference>
<dbReference type="Proteomes" id="UP000184048">
    <property type="component" value="Unassembled WGS sequence"/>
</dbReference>
<evidence type="ECO:0000256" key="2">
    <source>
        <dbReference type="SAM" id="SignalP"/>
    </source>
</evidence>
<evidence type="ECO:0000313" key="4">
    <source>
        <dbReference type="Proteomes" id="UP000184048"/>
    </source>
</evidence>
<protein>
    <submittedName>
        <fullName evidence="3">Uncharacterized protein</fullName>
    </submittedName>
</protein>
<feature type="region of interest" description="Disordered" evidence="1">
    <location>
        <begin position="42"/>
        <end position="63"/>
    </location>
</feature>
<dbReference type="RefSeq" id="WP_072834736.1">
    <property type="nucleotide sequence ID" value="NZ_FQUU01000005.1"/>
</dbReference>
<sequence length="63" mass="6871">MKLIYGCILLLVFSACNNSTEHAAPTGVDNTVNKDTTMVTNDSIHNHASMDSMNRDSSIKTIK</sequence>
<accession>A0A1M4XXU3</accession>
<gene>
    <name evidence="3" type="ORF">SAMN02745131_01517</name>
</gene>
<feature type="compositionally biased region" description="Basic and acidic residues" evidence="1">
    <location>
        <begin position="53"/>
        <end position="63"/>
    </location>
</feature>
<organism evidence="3 4">
    <name type="scientific">Flavisolibacter ginsengisoli DSM 18119</name>
    <dbReference type="NCBI Taxonomy" id="1121884"/>
    <lineage>
        <taxon>Bacteria</taxon>
        <taxon>Pseudomonadati</taxon>
        <taxon>Bacteroidota</taxon>
        <taxon>Chitinophagia</taxon>
        <taxon>Chitinophagales</taxon>
        <taxon>Chitinophagaceae</taxon>
        <taxon>Flavisolibacter</taxon>
    </lineage>
</organism>
<evidence type="ECO:0000256" key="1">
    <source>
        <dbReference type="SAM" id="MobiDB-lite"/>
    </source>
</evidence>
<evidence type="ECO:0000313" key="3">
    <source>
        <dbReference type="EMBL" id="SHE98062.1"/>
    </source>
</evidence>
<name>A0A1M4XXU3_9BACT</name>
<dbReference type="PROSITE" id="PS51257">
    <property type="entry name" value="PROKAR_LIPOPROTEIN"/>
    <property type="match status" value="1"/>
</dbReference>
<dbReference type="STRING" id="1121884.SAMN02745131_01517"/>
<keyword evidence="2" id="KW-0732">Signal</keyword>
<dbReference type="AlphaFoldDB" id="A0A1M4XXU3"/>
<proteinExistence type="predicted"/>
<keyword evidence="4" id="KW-1185">Reference proteome</keyword>